<reference evidence="2 3" key="1">
    <citation type="submission" date="2018-12" db="EMBL/GenBank/DDBJ databases">
        <authorList>
            <consortium name="Pathogen Informatics"/>
        </authorList>
    </citation>
    <scope>NUCLEOTIDE SEQUENCE [LARGE SCALE GENOMIC DNA]</scope>
    <source>
        <strain evidence="2 3">NCTC6754</strain>
    </source>
</reference>
<feature type="domain" description="Erythronate-4-phosphate dehydrogenase dimerisation" evidence="1">
    <location>
        <begin position="109"/>
        <end position="155"/>
    </location>
</feature>
<dbReference type="EMBL" id="LR134190">
    <property type="protein sequence ID" value="VEB56478.1"/>
    <property type="molecule type" value="Genomic_DNA"/>
</dbReference>
<accession>A0A3S4IRU0</accession>
<dbReference type="AlphaFoldDB" id="A0A3S4IRU0"/>
<keyword evidence="2" id="KW-0560">Oxidoreductase</keyword>
<dbReference type="InterPro" id="IPR024531">
    <property type="entry name" value="Erythronate-4-P_DHase_dimer"/>
</dbReference>
<dbReference type="GO" id="GO:0046983">
    <property type="term" value="F:protein dimerization activity"/>
    <property type="evidence" value="ECO:0007669"/>
    <property type="project" value="InterPro"/>
</dbReference>
<dbReference type="GO" id="GO:0033711">
    <property type="term" value="F:4-phosphoerythronate dehydrogenase activity"/>
    <property type="evidence" value="ECO:0007669"/>
    <property type="project" value="UniProtKB-EC"/>
</dbReference>
<protein>
    <submittedName>
        <fullName evidence="2">Erythronate-4-phosphate dehydrogenase</fullName>
        <ecNumber evidence="2">1.1.1.290</ecNumber>
    </submittedName>
</protein>
<dbReference type="Proteomes" id="UP000269208">
    <property type="component" value="Chromosome"/>
</dbReference>
<dbReference type="Pfam" id="PF11890">
    <property type="entry name" value="DUF3410"/>
    <property type="match status" value="1"/>
</dbReference>
<name>A0A3S4IRU0_SALET</name>
<evidence type="ECO:0000313" key="3">
    <source>
        <dbReference type="Proteomes" id="UP000269208"/>
    </source>
</evidence>
<evidence type="ECO:0000313" key="2">
    <source>
        <dbReference type="EMBL" id="VEB56478.1"/>
    </source>
</evidence>
<organism evidence="2 3">
    <name type="scientific">Salmonella enterica I</name>
    <dbReference type="NCBI Taxonomy" id="59201"/>
    <lineage>
        <taxon>Bacteria</taxon>
        <taxon>Pseudomonadati</taxon>
        <taxon>Pseudomonadota</taxon>
        <taxon>Gammaproteobacteria</taxon>
        <taxon>Enterobacterales</taxon>
        <taxon>Enterobacteriaceae</taxon>
        <taxon>Salmonella</taxon>
    </lineage>
</organism>
<proteinExistence type="predicted"/>
<evidence type="ECO:0000259" key="1">
    <source>
        <dbReference type="Pfam" id="PF11890"/>
    </source>
</evidence>
<dbReference type="InterPro" id="IPR038251">
    <property type="entry name" value="PdxB_dimer_sf"/>
</dbReference>
<dbReference type="EC" id="1.1.1.290" evidence="2"/>
<gene>
    <name evidence="2" type="primary">pdxB_3</name>
    <name evidence="2" type="ORF">NCTC6754_04394</name>
</gene>
<dbReference type="Gene3D" id="3.30.1370.170">
    <property type="match status" value="1"/>
</dbReference>
<sequence>MLARLNAGQPLSVVLDVWEGEPDLNVALLESRGYRHVAYCRLYAGRQSARHHPGLLRRIARLSVASSVSRWRHYCLRLSFGRITLHGPLDQPTLKKTGAFWCMMCAATMRHCVKSLEFRGEFDKLRKNYLERREWSSLYVMCDDETAAALLCKLGFNAVHHPAH</sequence>